<proteinExistence type="predicted"/>
<accession>A0ABQ5A5E0</accession>
<organism evidence="2 3">
    <name type="scientific">Tanacetum coccineum</name>
    <dbReference type="NCBI Taxonomy" id="301880"/>
    <lineage>
        <taxon>Eukaryota</taxon>
        <taxon>Viridiplantae</taxon>
        <taxon>Streptophyta</taxon>
        <taxon>Embryophyta</taxon>
        <taxon>Tracheophyta</taxon>
        <taxon>Spermatophyta</taxon>
        <taxon>Magnoliopsida</taxon>
        <taxon>eudicotyledons</taxon>
        <taxon>Gunneridae</taxon>
        <taxon>Pentapetalae</taxon>
        <taxon>asterids</taxon>
        <taxon>campanulids</taxon>
        <taxon>Asterales</taxon>
        <taxon>Asteraceae</taxon>
        <taxon>Asteroideae</taxon>
        <taxon>Anthemideae</taxon>
        <taxon>Anthemidinae</taxon>
        <taxon>Tanacetum</taxon>
    </lineage>
</organism>
<name>A0ABQ5A5E0_9ASTR</name>
<dbReference type="Proteomes" id="UP001151760">
    <property type="component" value="Unassembled WGS sequence"/>
</dbReference>
<sequence>MMARHLLAPHYEGKTRADRGKKRPREPNVSSSSFTLNHPSSSHPLNDSTHKNDDESFHSNPSSPPQNISSSSNIVSRVPQNPPHESHDLNTFYLKPYLVNQQRDVSDRVKVQLTTLKKHDGRKMEVRCRHNFK</sequence>
<evidence type="ECO:0000313" key="3">
    <source>
        <dbReference type="Proteomes" id="UP001151760"/>
    </source>
</evidence>
<keyword evidence="3" id="KW-1185">Reference proteome</keyword>
<evidence type="ECO:0000256" key="1">
    <source>
        <dbReference type="SAM" id="MobiDB-lite"/>
    </source>
</evidence>
<dbReference type="EMBL" id="BQNB010011874">
    <property type="protein sequence ID" value="GJS96273.1"/>
    <property type="molecule type" value="Genomic_DNA"/>
</dbReference>
<feature type="region of interest" description="Disordered" evidence="1">
    <location>
        <begin position="1"/>
        <end position="89"/>
    </location>
</feature>
<evidence type="ECO:0000313" key="2">
    <source>
        <dbReference type="EMBL" id="GJS96273.1"/>
    </source>
</evidence>
<protein>
    <submittedName>
        <fullName evidence="2">Uncharacterized protein</fullName>
    </submittedName>
</protein>
<gene>
    <name evidence="2" type="ORF">Tco_0803241</name>
</gene>
<comment type="caution">
    <text evidence="2">The sequence shown here is derived from an EMBL/GenBank/DDBJ whole genome shotgun (WGS) entry which is preliminary data.</text>
</comment>
<reference evidence="2" key="1">
    <citation type="journal article" date="2022" name="Int. J. Mol. Sci.">
        <title>Draft Genome of Tanacetum Coccineum: Genomic Comparison of Closely Related Tanacetum-Family Plants.</title>
        <authorList>
            <person name="Yamashiro T."/>
            <person name="Shiraishi A."/>
            <person name="Nakayama K."/>
            <person name="Satake H."/>
        </authorList>
    </citation>
    <scope>NUCLEOTIDE SEQUENCE</scope>
</reference>
<reference evidence="2" key="2">
    <citation type="submission" date="2022-01" db="EMBL/GenBank/DDBJ databases">
        <authorList>
            <person name="Yamashiro T."/>
            <person name="Shiraishi A."/>
            <person name="Satake H."/>
            <person name="Nakayama K."/>
        </authorList>
    </citation>
    <scope>NUCLEOTIDE SEQUENCE</scope>
</reference>
<feature type="compositionally biased region" description="Polar residues" evidence="1">
    <location>
        <begin position="28"/>
        <end position="47"/>
    </location>
</feature>
<feature type="compositionally biased region" description="Basic and acidic residues" evidence="1">
    <location>
        <begin position="48"/>
        <end position="57"/>
    </location>
</feature>
<feature type="compositionally biased region" description="Low complexity" evidence="1">
    <location>
        <begin position="59"/>
        <end position="79"/>
    </location>
</feature>